<feature type="transmembrane region" description="Helical" evidence="7">
    <location>
        <begin position="769"/>
        <end position="790"/>
    </location>
</feature>
<name>A0A1I1LGA1_9GAMM</name>
<evidence type="ECO:0000259" key="8">
    <source>
        <dbReference type="Pfam" id="PF02687"/>
    </source>
</evidence>
<feature type="domain" description="MacB-like periplasmic core" evidence="9">
    <location>
        <begin position="21"/>
        <end position="235"/>
    </location>
</feature>
<evidence type="ECO:0000256" key="6">
    <source>
        <dbReference type="ARBA" id="ARBA00038076"/>
    </source>
</evidence>
<dbReference type="Pfam" id="PF12704">
    <property type="entry name" value="MacB_PCD"/>
    <property type="match status" value="2"/>
</dbReference>
<keyword evidence="4 7" id="KW-1133">Transmembrane helix</keyword>
<dbReference type="EMBL" id="FOLO01000015">
    <property type="protein sequence ID" value="SFC70038.1"/>
    <property type="molecule type" value="Genomic_DNA"/>
</dbReference>
<evidence type="ECO:0000256" key="4">
    <source>
        <dbReference type="ARBA" id="ARBA00022989"/>
    </source>
</evidence>
<gene>
    <name evidence="10" type="ORF">SAMN02745724_02328</name>
</gene>
<dbReference type="STRING" id="1123010.SAMN02745724_02328"/>
<evidence type="ECO:0000256" key="5">
    <source>
        <dbReference type="ARBA" id="ARBA00023136"/>
    </source>
</evidence>
<keyword evidence="5 7" id="KW-0472">Membrane</keyword>
<feature type="transmembrane region" description="Helical" evidence="7">
    <location>
        <begin position="421"/>
        <end position="442"/>
    </location>
</feature>
<feature type="domain" description="MacB-like periplasmic core" evidence="9">
    <location>
        <begin position="494"/>
        <end position="646"/>
    </location>
</feature>
<dbReference type="PANTHER" id="PTHR30572:SF4">
    <property type="entry name" value="ABC TRANSPORTER PERMEASE YTRF"/>
    <property type="match status" value="1"/>
</dbReference>
<accession>A0A1I1LGA1</accession>
<dbReference type="OrthoDB" id="9770036at2"/>
<organism evidence="10 11">
    <name type="scientific">Pseudoalteromonas denitrificans DSM 6059</name>
    <dbReference type="NCBI Taxonomy" id="1123010"/>
    <lineage>
        <taxon>Bacteria</taxon>
        <taxon>Pseudomonadati</taxon>
        <taxon>Pseudomonadota</taxon>
        <taxon>Gammaproteobacteria</taxon>
        <taxon>Alteromonadales</taxon>
        <taxon>Pseudoalteromonadaceae</taxon>
        <taxon>Pseudoalteromonas</taxon>
    </lineage>
</organism>
<feature type="transmembrane region" description="Helical" evidence="7">
    <location>
        <begin position="372"/>
        <end position="392"/>
    </location>
</feature>
<keyword evidence="2" id="KW-1003">Cell membrane</keyword>
<feature type="domain" description="ABC3 transporter permease C-terminal" evidence="8">
    <location>
        <begin position="278"/>
        <end position="396"/>
    </location>
</feature>
<feature type="transmembrane region" description="Helical" evidence="7">
    <location>
        <begin position="684"/>
        <end position="704"/>
    </location>
</feature>
<dbReference type="InterPro" id="IPR050250">
    <property type="entry name" value="Macrolide_Exporter_MacB"/>
</dbReference>
<reference evidence="10 11" key="1">
    <citation type="submission" date="2016-10" db="EMBL/GenBank/DDBJ databases">
        <authorList>
            <person name="de Groot N.N."/>
        </authorList>
    </citation>
    <scope>NUCLEOTIDE SEQUENCE [LARGE SCALE GENOMIC DNA]</scope>
    <source>
        <strain evidence="10 11">DSM 6059</strain>
    </source>
</reference>
<keyword evidence="11" id="KW-1185">Reference proteome</keyword>
<keyword evidence="3 7" id="KW-0812">Transmembrane</keyword>
<dbReference type="PANTHER" id="PTHR30572">
    <property type="entry name" value="MEMBRANE COMPONENT OF TRANSPORTER-RELATED"/>
    <property type="match status" value="1"/>
</dbReference>
<dbReference type="GO" id="GO:0022857">
    <property type="term" value="F:transmembrane transporter activity"/>
    <property type="evidence" value="ECO:0007669"/>
    <property type="project" value="TreeGrafter"/>
</dbReference>
<feature type="transmembrane region" description="Helical" evidence="7">
    <location>
        <begin position="20"/>
        <end position="42"/>
    </location>
</feature>
<feature type="transmembrane region" description="Helical" evidence="7">
    <location>
        <begin position="269"/>
        <end position="294"/>
    </location>
</feature>
<dbReference type="GO" id="GO:0005886">
    <property type="term" value="C:plasma membrane"/>
    <property type="evidence" value="ECO:0007669"/>
    <property type="project" value="UniProtKB-SubCell"/>
</dbReference>
<evidence type="ECO:0000256" key="7">
    <source>
        <dbReference type="SAM" id="Phobius"/>
    </source>
</evidence>
<dbReference type="InterPro" id="IPR025857">
    <property type="entry name" value="MacB_PCD"/>
</dbReference>
<evidence type="ECO:0000313" key="11">
    <source>
        <dbReference type="Proteomes" id="UP000198862"/>
    </source>
</evidence>
<evidence type="ECO:0000256" key="1">
    <source>
        <dbReference type="ARBA" id="ARBA00004651"/>
    </source>
</evidence>
<evidence type="ECO:0000256" key="2">
    <source>
        <dbReference type="ARBA" id="ARBA00022475"/>
    </source>
</evidence>
<feature type="transmembrane region" description="Helical" evidence="7">
    <location>
        <begin position="326"/>
        <end position="344"/>
    </location>
</feature>
<protein>
    <submittedName>
        <fullName evidence="10">Duplicated orphan permease</fullName>
    </submittedName>
</protein>
<evidence type="ECO:0000256" key="3">
    <source>
        <dbReference type="ARBA" id="ARBA00022692"/>
    </source>
</evidence>
<feature type="transmembrane region" description="Helical" evidence="7">
    <location>
        <begin position="740"/>
        <end position="757"/>
    </location>
</feature>
<sequence length="805" mass="88782">MTMLSDIKFAFRTLVKNPKFTALTVFVMTTGLTLCIYMYSFIQGTLTAPLPFEQGKQIRKIDSIYNGMEYNGPSVRIHDFDDLKKRVQSYDVFDAYDDGIVNISTSDRAFRYIGHYVKASFFEISEAKPLLGRLLTDQDGEPGAESVVLIGESIWKSLFASDQNVLGKKLRVNSIQRTVVGVMPASYQFPGSGRVWLPFISSSKGVARADGDYVAVYGVLKKDVTDEQANSELKTIMAELEQTHPKLNSNRTAQIRTMQAALMGNGTPVIAFAMQLSVGFILLLACINVGNLLLSRAFEKSKEIAIRTALGAPRGKLISQMMWESTLISSISGILAILLAGLWLENSNKNLITTFPFEPPFWWNVALSESSVIAAMVIIGITALVTGLLPAYKATGEDVNSGLRDGTRGAQSKSVGRLSKLIVISEVVLSCALLLLSTGMVYSVHQQNQFDYGVEVEGYLTARIVLPEVEYDSNEKLLQYYQSMRTALQQERGVEAVSFIRSLPSENASSQNISIDGVDYGKKPQYPSVSSVTVAHNYFETMEVNLLEGRTFDLRDKLDSPLTAVVTQNFVKKHFKGNKVVGKRFKFIGNDKGWYTIIGVVNNVLHGQPTPANIEKQTVFVSLQQTPLRSISLVIKAAQEPEELRSMLDHISLSVERDAPAYNIKTLRASITERNSGMNFVSELFLIFSAASMVLAFSGIYGVMSNTIIQKTQEIGVRRALGANKGDIFTHFIKQSVKQLAIGLTIGVPLGIALVAMMEKTSLAQGSMILYIAVPTFISLVILLAVIYPVHRELKFEPCKALRSE</sequence>
<dbReference type="InterPro" id="IPR003838">
    <property type="entry name" value="ABC3_permease_C"/>
</dbReference>
<feature type="domain" description="ABC3 transporter permease C-terminal" evidence="8">
    <location>
        <begin position="687"/>
        <end position="787"/>
    </location>
</feature>
<evidence type="ECO:0000313" key="10">
    <source>
        <dbReference type="EMBL" id="SFC70038.1"/>
    </source>
</evidence>
<dbReference type="Proteomes" id="UP000198862">
    <property type="component" value="Unassembled WGS sequence"/>
</dbReference>
<dbReference type="Pfam" id="PF02687">
    <property type="entry name" value="FtsX"/>
    <property type="match status" value="2"/>
</dbReference>
<proteinExistence type="inferred from homology"/>
<evidence type="ECO:0000259" key="9">
    <source>
        <dbReference type="Pfam" id="PF12704"/>
    </source>
</evidence>
<dbReference type="RefSeq" id="WP_091983839.1">
    <property type="nucleotide sequence ID" value="NZ_FOLO01000015.1"/>
</dbReference>
<comment type="similarity">
    <text evidence="6">Belongs to the ABC-4 integral membrane protein family.</text>
</comment>
<comment type="subcellular location">
    <subcellularLocation>
        <location evidence="1">Cell membrane</location>
        <topology evidence="1">Multi-pass membrane protein</topology>
    </subcellularLocation>
</comment>
<dbReference type="AlphaFoldDB" id="A0A1I1LGA1"/>